<dbReference type="InterPro" id="IPR000960">
    <property type="entry name" value="Flavin_mOase"/>
</dbReference>
<keyword evidence="4" id="KW-0521">NADP</keyword>
<keyword evidence="7" id="KW-1185">Reference proteome</keyword>
<dbReference type="GO" id="GO:0050660">
    <property type="term" value="F:flavin adenine dinucleotide binding"/>
    <property type="evidence" value="ECO:0007669"/>
    <property type="project" value="InterPro"/>
</dbReference>
<dbReference type="EMBL" id="KV700140">
    <property type="protein sequence ID" value="OCF30882.1"/>
    <property type="molecule type" value="Genomic_DNA"/>
</dbReference>
<gene>
    <name evidence="6" type="ORF">I316_07515</name>
</gene>
<evidence type="ECO:0000256" key="1">
    <source>
        <dbReference type="ARBA" id="ARBA00009183"/>
    </source>
</evidence>
<dbReference type="OrthoDB" id="66881at2759"/>
<dbReference type="AlphaFoldDB" id="A0A1B9GII2"/>
<evidence type="ECO:0000256" key="3">
    <source>
        <dbReference type="ARBA" id="ARBA00022827"/>
    </source>
</evidence>
<evidence type="ECO:0000256" key="5">
    <source>
        <dbReference type="ARBA" id="ARBA00023002"/>
    </source>
</evidence>
<dbReference type="InterPro" id="IPR020946">
    <property type="entry name" value="Flavin_mOase-like"/>
</dbReference>
<evidence type="ECO:0000313" key="6">
    <source>
        <dbReference type="EMBL" id="OCF30882.1"/>
    </source>
</evidence>
<keyword evidence="3" id="KW-0274">FAD</keyword>
<dbReference type="GO" id="GO:0004499">
    <property type="term" value="F:N,N-dimethylaniline monooxygenase activity"/>
    <property type="evidence" value="ECO:0007669"/>
    <property type="project" value="InterPro"/>
</dbReference>
<accession>A0A1B9GII2</accession>
<dbReference type="STRING" id="1296120.A0A1B9GII2"/>
<evidence type="ECO:0000256" key="4">
    <source>
        <dbReference type="ARBA" id="ARBA00022857"/>
    </source>
</evidence>
<dbReference type="PIRSF" id="PIRSF000332">
    <property type="entry name" value="FMO"/>
    <property type="match status" value="1"/>
</dbReference>
<comment type="similarity">
    <text evidence="1">Belongs to the FMO family.</text>
</comment>
<keyword evidence="5" id="KW-0560">Oxidoreductase</keyword>
<dbReference type="Proteomes" id="UP000092666">
    <property type="component" value="Unassembled WGS sequence"/>
</dbReference>
<evidence type="ECO:0000256" key="2">
    <source>
        <dbReference type="ARBA" id="ARBA00022630"/>
    </source>
</evidence>
<dbReference type="PANTHER" id="PTHR23023">
    <property type="entry name" value="DIMETHYLANILINE MONOOXYGENASE"/>
    <property type="match status" value="1"/>
</dbReference>
<dbReference type="Gene3D" id="3.50.50.60">
    <property type="entry name" value="FAD/NAD(P)-binding domain"/>
    <property type="match status" value="2"/>
</dbReference>
<keyword evidence="2" id="KW-0285">Flavoprotein</keyword>
<dbReference type="Pfam" id="PF00743">
    <property type="entry name" value="FMO-like"/>
    <property type="match status" value="2"/>
</dbReference>
<dbReference type="SUPFAM" id="SSF51905">
    <property type="entry name" value="FAD/NAD(P)-binding domain"/>
    <property type="match status" value="2"/>
</dbReference>
<organism evidence="6 7">
    <name type="scientific">Kwoniella heveanensis BCC8398</name>
    <dbReference type="NCBI Taxonomy" id="1296120"/>
    <lineage>
        <taxon>Eukaryota</taxon>
        <taxon>Fungi</taxon>
        <taxon>Dikarya</taxon>
        <taxon>Basidiomycota</taxon>
        <taxon>Agaricomycotina</taxon>
        <taxon>Tremellomycetes</taxon>
        <taxon>Tremellales</taxon>
        <taxon>Cryptococcaceae</taxon>
        <taxon>Kwoniella</taxon>
    </lineage>
</organism>
<dbReference type="InterPro" id="IPR050346">
    <property type="entry name" value="FMO-like"/>
</dbReference>
<dbReference type="GO" id="GO:0050661">
    <property type="term" value="F:NADP binding"/>
    <property type="evidence" value="ECO:0007669"/>
    <property type="project" value="InterPro"/>
</dbReference>
<reference evidence="7" key="2">
    <citation type="submission" date="2013-12" db="EMBL/GenBank/DDBJ databases">
        <title>Evolution of pathogenesis and genome organization in the Tremellales.</title>
        <authorList>
            <person name="Cuomo C."/>
            <person name="Litvintseva A."/>
            <person name="Heitman J."/>
            <person name="Chen Y."/>
            <person name="Sun S."/>
            <person name="Springer D."/>
            <person name="Dromer F."/>
            <person name="Young S."/>
            <person name="Zeng Q."/>
            <person name="Chapman S."/>
            <person name="Gujja S."/>
            <person name="Saif S."/>
            <person name="Birren B."/>
        </authorList>
    </citation>
    <scope>NUCLEOTIDE SEQUENCE [LARGE SCALE GENOMIC DNA]</scope>
    <source>
        <strain evidence="7">BCC8398</strain>
    </source>
</reference>
<dbReference type="PRINTS" id="PR00419">
    <property type="entry name" value="ADXRDTASE"/>
</dbReference>
<evidence type="ECO:0000313" key="7">
    <source>
        <dbReference type="Proteomes" id="UP000092666"/>
    </source>
</evidence>
<name>A0A1B9GII2_9TREE</name>
<reference evidence="6 7" key="1">
    <citation type="submission" date="2013-07" db="EMBL/GenBank/DDBJ databases">
        <title>The Genome Sequence of Cryptococcus heveanensis BCC8398.</title>
        <authorList>
            <consortium name="The Broad Institute Genome Sequencing Platform"/>
            <person name="Cuomo C."/>
            <person name="Litvintseva A."/>
            <person name="Chen Y."/>
            <person name="Heitman J."/>
            <person name="Sun S."/>
            <person name="Springer D."/>
            <person name="Dromer F."/>
            <person name="Young S.K."/>
            <person name="Zeng Q."/>
            <person name="Gargeya S."/>
            <person name="Fitzgerald M."/>
            <person name="Abouelleil A."/>
            <person name="Alvarado L."/>
            <person name="Berlin A.M."/>
            <person name="Chapman S.B."/>
            <person name="Dewar J."/>
            <person name="Goldberg J."/>
            <person name="Griggs A."/>
            <person name="Gujja S."/>
            <person name="Hansen M."/>
            <person name="Howarth C."/>
            <person name="Imamovic A."/>
            <person name="Larimer J."/>
            <person name="McCowan C."/>
            <person name="Murphy C."/>
            <person name="Pearson M."/>
            <person name="Priest M."/>
            <person name="Roberts A."/>
            <person name="Saif S."/>
            <person name="Shea T."/>
            <person name="Sykes S."/>
            <person name="Wortman J."/>
            <person name="Nusbaum C."/>
            <person name="Birren B."/>
        </authorList>
    </citation>
    <scope>NUCLEOTIDE SEQUENCE [LARGE SCALE GENOMIC DNA]</scope>
    <source>
        <strain evidence="6 7">BCC8398</strain>
    </source>
</reference>
<protein>
    <recommendedName>
        <fullName evidence="8">Dimethylaniline monooxygenase</fullName>
    </recommendedName>
</protein>
<proteinExistence type="inferred from homology"/>
<sequence>MVTIKRVAVIGAGPAGAITIDALSKEHAFDLIRVFERREAPGGCWLGETEAPPLLSDFEGLASRTADAPIQLPERLPAQAPKLQQPRHSESSIYPYLETNIDSIPMEFSQESIPVERTDRSIELHGPDTPFRHWSVIQKYIQSLVDRNGYHDLVSYDTTVERVEKIGHEWKVVLRKSGKEKDYYWTEFFDAVVVASGHYSVPYVPAIEGVEAFEKTRPGSVIHSKHYRGRSAYEGKRVVVVGASVSAADIAFDLAVSKTTKGSVYAVVNGHKANLYFGDEAFNHPGISKQPSIVSIQGRTVHFIDGTSVSDVDHIIFGTGFTWTLPFLPSVPVRNNRVPNLYQHVVYNKDPTLLFVGAVAAGLTFKIFEWQATLAARLLAGRATLPPLSEMQRWEEERIAKRGDGVRFTVVYPDFEDYFEEVRKLAGPGQDGLGRKLPPFNRMWFKAFLDGWELRKKMWRRINAQA</sequence>
<dbReference type="InterPro" id="IPR036188">
    <property type="entry name" value="FAD/NAD-bd_sf"/>
</dbReference>
<evidence type="ECO:0008006" key="8">
    <source>
        <dbReference type="Google" id="ProtNLM"/>
    </source>
</evidence>